<reference evidence="3" key="1">
    <citation type="journal article" date="2015" name="Nat. Genet.">
        <title>The pineapple genome and the evolution of CAM photosynthesis.</title>
        <authorList>
            <person name="Ming R."/>
            <person name="VanBuren R."/>
            <person name="Wai C.M."/>
            <person name="Tang H."/>
            <person name="Schatz M.C."/>
            <person name="Bowers J.E."/>
            <person name="Lyons E."/>
            <person name="Wang M.L."/>
            <person name="Chen J."/>
            <person name="Biggers E."/>
            <person name="Zhang J."/>
            <person name="Huang L."/>
            <person name="Zhang L."/>
            <person name="Miao W."/>
            <person name="Zhang J."/>
            <person name="Ye Z."/>
            <person name="Miao C."/>
            <person name="Lin Z."/>
            <person name="Wang H."/>
            <person name="Zhou H."/>
            <person name="Yim W.C."/>
            <person name="Priest H.D."/>
            <person name="Zheng C."/>
            <person name="Woodhouse M."/>
            <person name="Edger P.P."/>
            <person name="Guyot R."/>
            <person name="Guo H.B."/>
            <person name="Guo H."/>
            <person name="Zheng G."/>
            <person name="Singh R."/>
            <person name="Sharma A."/>
            <person name="Min X."/>
            <person name="Zheng Y."/>
            <person name="Lee H."/>
            <person name="Gurtowski J."/>
            <person name="Sedlazeck F.J."/>
            <person name="Harkess A."/>
            <person name="McKain M.R."/>
            <person name="Liao Z."/>
            <person name="Fang J."/>
            <person name="Liu J."/>
            <person name="Zhang X."/>
            <person name="Zhang Q."/>
            <person name="Hu W."/>
            <person name="Qin Y."/>
            <person name="Wang K."/>
            <person name="Chen L.Y."/>
            <person name="Shirley N."/>
            <person name="Lin Y.R."/>
            <person name="Liu L.Y."/>
            <person name="Hernandez A.G."/>
            <person name="Wright C.L."/>
            <person name="Bulone V."/>
            <person name="Tuskan G.A."/>
            <person name="Heath K."/>
            <person name="Zee F."/>
            <person name="Moore P.H."/>
            <person name="Sunkar R."/>
            <person name="Leebens-Mack J.H."/>
            <person name="Mockler T."/>
            <person name="Bennetzen J.L."/>
            <person name="Freeling M."/>
            <person name="Sankoff D."/>
            <person name="Paterson A.H."/>
            <person name="Zhu X."/>
            <person name="Yang X."/>
            <person name="Smith J.A."/>
            <person name="Cushman J.C."/>
            <person name="Paull R.E."/>
            <person name="Yu Q."/>
        </authorList>
    </citation>
    <scope>NUCLEOTIDE SEQUENCE [LARGE SCALE GENOMIC DNA]</scope>
    <source>
        <strain evidence="3">cv. F153</strain>
    </source>
</reference>
<dbReference type="RefSeq" id="XP_020080931.1">
    <property type="nucleotide sequence ID" value="XM_020225342.1"/>
</dbReference>
<evidence type="ECO:0000256" key="1">
    <source>
        <dbReference type="SAM" id="MobiDB-lite"/>
    </source>
</evidence>
<dbReference type="PANTHER" id="PTHR34482">
    <property type="entry name" value="DNA DAMAGE-INDUCIBLE PROTEIN 1-LIKE"/>
    <property type="match status" value="1"/>
</dbReference>
<dbReference type="PANTHER" id="PTHR34482:SF36">
    <property type="entry name" value="RETROTRANSPOSON GAG DOMAIN-CONTAINING PROTEIN"/>
    <property type="match status" value="1"/>
</dbReference>
<evidence type="ECO:0000313" key="4">
    <source>
        <dbReference type="RefSeq" id="XP_020080931.1"/>
    </source>
</evidence>
<dbReference type="AlphaFoldDB" id="A0A6P5EC91"/>
<evidence type="ECO:0000313" key="3">
    <source>
        <dbReference type="Proteomes" id="UP000515123"/>
    </source>
</evidence>
<dbReference type="OrthoDB" id="786614at2759"/>
<organism evidence="3 4">
    <name type="scientific">Ananas comosus</name>
    <name type="common">Pineapple</name>
    <name type="synonym">Ananas ananas</name>
    <dbReference type="NCBI Taxonomy" id="4615"/>
    <lineage>
        <taxon>Eukaryota</taxon>
        <taxon>Viridiplantae</taxon>
        <taxon>Streptophyta</taxon>
        <taxon>Embryophyta</taxon>
        <taxon>Tracheophyta</taxon>
        <taxon>Spermatophyta</taxon>
        <taxon>Magnoliopsida</taxon>
        <taxon>Liliopsida</taxon>
        <taxon>Poales</taxon>
        <taxon>Bromeliaceae</taxon>
        <taxon>Bromelioideae</taxon>
        <taxon>Ananas</taxon>
    </lineage>
</organism>
<dbReference type="Pfam" id="PF03732">
    <property type="entry name" value="Retrotrans_gag"/>
    <property type="match status" value="1"/>
</dbReference>
<dbReference type="InterPro" id="IPR005162">
    <property type="entry name" value="Retrotrans_gag_dom"/>
</dbReference>
<evidence type="ECO:0000259" key="2">
    <source>
        <dbReference type="Pfam" id="PF03732"/>
    </source>
</evidence>
<reference evidence="4" key="2">
    <citation type="submission" date="2025-08" db="UniProtKB">
        <authorList>
            <consortium name="RefSeq"/>
        </authorList>
    </citation>
    <scope>IDENTIFICATION</scope>
    <source>
        <tissue evidence="4">Leaf</tissue>
    </source>
</reference>
<sequence>MEAWLSTMEALFEYVYTLEKDKVRLVSHYLEGSARSWWMRVKNGRSLDPATMSWEAFRELLLMEYFPESDKQKIKEDFRKLRQGNRTVQEYERELSHMVDCIPGLVHGDRDRAEVFERGLRPKIFKIIHALQLKTYEEVLDRALWVERGNTIAREEREAFERDKDKEKSKKRLAGGSARQSSSKRPPRYPKSQ</sequence>
<dbReference type="Proteomes" id="UP000515123">
    <property type="component" value="Unplaced"/>
</dbReference>
<proteinExistence type="predicted"/>
<feature type="compositionally biased region" description="Low complexity" evidence="1">
    <location>
        <begin position="179"/>
        <end position="193"/>
    </location>
</feature>
<name>A0A6P5EC91_ANACO</name>
<protein>
    <submittedName>
        <fullName evidence="4">Uncharacterized protein LOC109704586</fullName>
    </submittedName>
</protein>
<gene>
    <name evidence="4" type="primary">LOC109704586</name>
</gene>
<keyword evidence="3" id="KW-1185">Reference proteome</keyword>
<feature type="domain" description="Retrotransposon gag" evidence="2">
    <location>
        <begin position="24"/>
        <end position="122"/>
    </location>
</feature>
<accession>A0A6P5EC91</accession>
<feature type="compositionally biased region" description="Basic and acidic residues" evidence="1">
    <location>
        <begin position="157"/>
        <end position="168"/>
    </location>
</feature>
<dbReference type="GeneID" id="109704586"/>
<feature type="region of interest" description="Disordered" evidence="1">
    <location>
        <begin position="157"/>
        <end position="193"/>
    </location>
</feature>